<keyword evidence="2" id="KW-1185">Reference proteome</keyword>
<protein>
    <submittedName>
        <fullName evidence="1">2710_t:CDS:1</fullName>
    </submittedName>
</protein>
<organism evidence="1 2">
    <name type="scientific">Scutellospora calospora</name>
    <dbReference type="NCBI Taxonomy" id="85575"/>
    <lineage>
        <taxon>Eukaryota</taxon>
        <taxon>Fungi</taxon>
        <taxon>Fungi incertae sedis</taxon>
        <taxon>Mucoromycota</taxon>
        <taxon>Glomeromycotina</taxon>
        <taxon>Glomeromycetes</taxon>
        <taxon>Diversisporales</taxon>
        <taxon>Gigasporaceae</taxon>
        <taxon>Scutellospora</taxon>
    </lineage>
</organism>
<proteinExistence type="predicted"/>
<dbReference type="EMBL" id="CAJVPM010001290">
    <property type="protein sequence ID" value="CAG8463775.1"/>
    <property type="molecule type" value="Genomic_DNA"/>
</dbReference>
<evidence type="ECO:0000313" key="1">
    <source>
        <dbReference type="EMBL" id="CAG8463775.1"/>
    </source>
</evidence>
<sequence>MIPYETLKIIFDYLDYNDLKSFSLTCRVIKEAYIRYMYPNPKRDVFVSENILSPTIFRFNTLILTKKFKIPDFVIFDKDLLPCDHCGSSVCCSIEKPCTRCVSSKKKCTYGNVRNPKKRITFKDNRYYCTSPFNISQKLVCIKKENIGKSICEKCKKLKKCWYNNVFNNCSVPNCNLQRNSDTINTLQHWSIYHLHNLCQPCFKTFPDHFDVRFEKNSIWLGD</sequence>
<evidence type="ECO:0000313" key="2">
    <source>
        <dbReference type="Proteomes" id="UP000789860"/>
    </source>
</evidence>
<dbReference type="Proteomes" id="UP000789860">
    <property type="component" value="Unassembled WGS sequence"/>
</dbReference>
<name>A0ACA9KBI3_9GLOM</name>
<comment type="caution">
    <text evidence="1">The sequence shown here is derived from an EMBL/GenBank/DDBJ whole genome shotgun (WGS) entry which is preliminary data.</text>
</comment>
<reference evidence="1" key="1">
    <citation type="submission" date="2021-06" db="EMBL/GenBank/DDBJ databases">
        <authorList>
            <person name="Kallberg Y."/>
            <person name="Tangrot J."/>
            <person name="Rosling A."/>
        </authorList>
    </citation>
    <scope>NUCLEOTIDE SEQUENCE</scope>
    <source>
        <strain evidence="1">AU212A</strain>
    </source>
</reference>
<accession>A0ACA9KBI3</accession>
<gene>
    <name evidence="1" type="ORF">SCALOS_LOCUS1728</name>
</gene>